<dbReference type="CDD" id="cd14845">
    <property type="entry name" value="L-Ala-D-Glu_peptidase_like"/>
    <property type="match status" value="1"/>
</dbReference>
<evidence type="ECO:0000313" key="3">
    <source>
        <dbReference type="EMBL" id="SFD46464.1"/>
    </source>
</evidence>
<feature type="region of interest" description="Disordered" evidence="1">
    <location>
        <begin position="36"/>
        <end position="56"/>
    </location>
</feature>
<evidence type="ECO:0000259" key="2">
    <source>
        <dbReference type="Pfam" id="PF13539"/>
    </source>
</evidence>
<name>A0A1I1SJ19_9BACT</name>
<dbReference type="EMBL" id="FOLQ01000005">
    <property type="protein sequence ID" value="SFD46464.1"/>
    <property type="molecule type" value="Genomic_DNA"/>
</dbReference>
<feature type="domain" description="Peptidase M15C" evidence="2">
    <location>
        <begin position="64"/>
        <end position="128"/>
    </location>
</feature>
<evidence type="ECO:0000313" key="4">
    <source>
        <dbReference type="Proteomes" id="UP000198598"/>
    </source>
</evidence>
<sequence>MLAYAYGKAEVEWKINNPKRPFPFLTATFRPGVEQNALFAQPTDKKDNDGDGKIDEPDEFVTNARAGQSPHNFNPSYAFDVGFQDDKGKTYWNDLTLFNDFAKLMLKTAGITWGGNFKKLQDRPHFELTGWENMPKK</sequence>
<dbReference type="SUPFAM" id="SSF55166">
    <property type="entry name" value="Hedgehog/DD-peptidase"/>
    <property type="match status" value="1"/>
</dbReference>
<dbReference type="AlphaFoldDB" id="A0A1I1SJ19"/>
<reference evidence="3 4" key="1">
    <citation type="submission" date="2016-10" db="EMBL/GenBank/DDBJ databases">
        <authorList>
            <person name="de Groot N.N."/>
        </authorList>
    </citation>
    <scope>NUCLEOTIDE SEQUENCE [LARGE SCALE GENOMIC DNA]</scope>
    <source>
        <strain evidence="3 4">DSM 26130</strain>
    </source>
</reference>
<keyword evidence="4" id="KW-1185">Reference proteome</keyword>
<dbReference type="Pfam" id="PF13539">
    <property type="entry name" value="Peptidase_M15_4"/>
    <property type="match status" value="1"/>
</dbReference>
<evidence type="ECO:0000256" key="1">
    <source>
        <dbReference type="SAM" id="MobiDB-lite"/>
    </source>
</evidence>
<accession>A0A1I1SJ19</accession>
<feature type="compositionally biased region" description="Basic and acidic residues" evidence="1">
    <location>
        <begin position="43"/>
        <end position="55"/>
    </location>
</feature>
<dbReference type="GO" id="GO:0008233">
    <property type="term" value="F:peptidase activity"/>
    <property type="evidence" value="ECO:0007669"/>
    <property type="project" value="InterPro"/>
</dbReference>
<dbReference type="InterPro" id="IPR009045">
    <property type="entry name" value="Zn_M74/Hedgehog-like"/>
</dbReference>
<gene>
    <name evidence="3" type="ORF">SAMN05216167_105128</name>
</gene>
<dbReference type="Gene3D" id="3.30.1380.10">
    <property type="match status" value="1"/>
</dbReference>
<organism evidence="3 4">
    <name type="scientific">Spirosoma endophyticum</name>
    <dbReference type="NCBI Taxonomy" id="662367"/>
    <lineage>
        <taxon>Bacteria</taxon>
        <taxon>Pseudomonadati</taxon>
        <taxon>Bacteroidota</taxon>
        <taxon>Cytophagia</taxon>
        <taxon>Cytophagales</taxon>
        <taxon>Cytophagaceae</taxon>
        <taxon>Spirosoma</taxon>
    </lineage>
</organism>
<proteinExistence type="predicted"/>
<dbReference type="STRING" id="662367.SAMN05216167_105128"/>
<dbReference type="Proteomes" id="UP000198598">
    <property type="component" value="Unassembled WGS sequence"/>
</dbReference>
<dbReference type="InterPro" id="IPR039561">
    <property type="entry name" value="Peptidase_M15C"/>
</dbReference>
<protein>
    <submittedName>
        <fullName evidence="3">Peptidoglycan L-alanyl-D-glutamate endopeptidase CwlK</fullName>
    </submittedName>
</protein>